<name>A0A3B0VA76_9ZZZZ</name>
<evidence type="ECO:0008006" key="2">
    <source>
        <dbReference type="Google" id="ProtNLM"/>
    </source>
</evidence>
<protein>
    <recommendedName>
        <fullName evidence="2">Heavy metal RND efflux outer membrane protein, CzcC family</fullName>
    </recommendedName>
</protein>
<dbReference type="AlphaFoldDB" id="A0A3B0VA76"/>
<accession>A0A3B0VA76</accession>
<dbReference type="PROSITE" id="PS51257">
    <property type="entry name" value="PROKAR_LIPOPROTEIN"/>
    <property type="match status" value="1"/>
</dbReference>
<dbReference type="PANTHER" id="PTHR30203:SF24">
    <property type="entry name" value="BLR4935 PROTEIN"/>
    <property type="match status" value="1"/>
</dbReference>
<dbReference type="InterPro" id="IPR010131">
    <property type="entry name" value="MdtP/NodT-like"/>
</dbReference>
<dbReference type="GO" id="GO:0015562">
    <property type="term" value="F:efflux transmembrane transporter activity"/>
    <property type="evidence" value="ECO:0007669"/>
    <property type="project" value="InterPro"/>
</dbReference>
<sequence length="469" mass="52197">MVMSAKKIAGLRLLIVTLSTITILAGCATYHAQPLSDQASILKSLDVLATTTNKFLRAKAGVHKVNLADGLDLTEVAILAVLGNPDLRAKRAQFEVVGAQVFAVGLLPDPQLSASLDQPTGHTSGLVSAVGIGLGYDIIPLITRQARINAKQGKQAKVRLELLWQEWQVIQQARSLAIRHQLEKQRLSLLYEMRNLYQNRYQHSERGLTEGNVTLDVNGTDLTALIDSFSQISQLEQEHNQTRYNLNHLLGLQPEATVTLLNLPAKAPLDRDSIQTQLRKLPEIRPDLLALKAGYRAQEARVRAAILRQFPSFSIGITRANDTGNVYTSGFNIGLTLPLFNGNRGAIAVERATREQLSREYQARVAQTQADVSRLLALQTIIEKQRGNLQKYLPRLKALVERARRAYRHGDIDSITFLNMESTWVSKRLEQISLQQTQWENRIALQALLALPEDNSIPTNLSIIQDDQP</sequence>
<reference evidence="1" key="1">
    <citation type="submission" date="2018-06" db="EMBL/GenBank/DDBJ databases">
        <authorList>
            <person name="Zhirakovskaya E."/>
        </authorList>
    </citation>
    <scope>NUCLEOTIDE SEQUENCE</scope>
</reference>
<dbReference type="SUPFAM" id="SSF56954">
    <property type="entry name" value="Outer membrane efflux proteins (OEP)"/>
    <property type="match status" value="1"/>
</dbReference>
<dbReference type="Gene3D" id="1.20.1600.10">
    <property type="entry name" value="Outer membrane efflux proteins (OEP)"/>
    <property type="match status" value="1"/>
</dbReference>
<proteinExistence type="predicted"/>
<dbReference type="PANTHER" id="PTHR30203">
    <property type="entry name" value="OUTER MEMBRANE CATION EFFLUX PROTEIN"/>
    <property type="match status" value="1"/>
</dbReference>
<dbReference type="InterPro" id="IPR003423">
    <property type="entry name" value="OMP_efflux"/>
</dbReference>
<evidence type="ECO:0000313" key="1">
    <source>
        <dbReference type="EMBL" id="VAW37173.1"/>
    </source>
</evidence>
<gene>
    <name evidence="1" type="ORF">MNBD_DELTA03-1677</name>
</gene>
<organism evidence="1">
    <name type="scientific">hydrothermal vent metagenome</name>
    <dbReference type="NCBI Taxonomy" id="652676"/>
    <lineage>
        <taxon>unclassified sequences</taxon>
        <taxon>metagenomes</taxon>
        <taxon>ecological metagenomes</taxon>
    </lineage>
</organism>
<dbReference type="Pfam" id="PF02321">
    <property type="entry name" value="OEP"/>
    <property type="match status" value="1"/>
</dbReference>
<dbReference type="EMBL" id="UOEX01000202">
    <property type="protein sequence ID" value="VAW37173.1"/>
    <property type="molecule type" value="Genomic_DNA"/>
</dbReference>